<evidence type="ECO:0000256" key="1">
    <source>
        <dbReference type="PROSITE-ProRule" id="PRU00473"/>
    </source>
</evidence>
<dbReference type="CDD" id="cd07185">
    <property type="entry name" value="OmpA_C-like"/>
    <property type="match status" value="1"/>
</dbReference>
<keyword evidence="1" id="KW-0472">Membrane</keyword>
<dbReference type="EMBL" id="CAXIXY010000003">
    <property type="protein sequence ID" value="CAL2079745.1"/>
    <property type="molecule type" value="Genomic_DNA"/>
</dbReference>
<dbReference type="InterPro" id="IPR006665">
    <property type="entry name" value="OmpA-like"/>
</dbReference>
<evidence type="ECO:0000313" key="4">
    <source>
        <dbReference type="Proteomes" id="UP001497416"/>
    </source>
</evidence>
<dbReference type="Proteomes" id="UP001497416">
    <property type="component" value="Unassembled WGS sequence"/>
</dbReference>
<reference evidence="3 4" key="1">
    <citation type="submission" date="2024-05" db="EMBL/GenBank/DDBJ databases">
        <authorList>
            <person name="Duchaud E."/>
        </authorList>
    </citation>
    <scope>NUCLEOTIDE SEQUENCE [LARGE SCALE GENOMIC DNA]</scope>
    <source>
        <strain evidence="3">Ena-SAMPLE-TAB-13-05-2024-13:56:06:370-140302</strain>
    </source>
</reference>
<keyword evidence="4" id="KW-1185">Reference proteome</keyword>
<comment type="caution">
    <text evidence="3">The sequence shown here is derived from an EMBL/GenBank/DDBJ whole genome shotgun (WGS) entry which is preliminary data.</text>
</comment>
<dbReference type="PANTHER" id="PTHR30329:SF21">
    <property type="entry name" value="LIPOPROTEIN YIAD-RELATED"/>
    <property type="match status" value="1"/>
</dbReference>
<proteinExistence type="predicted"/>
<organism evidence="3 4">
    <name type="scientific">Tenacibaculum platacis</name>
    <dbReference type="NCBI Taxonomy" id="3137852"/>
    <lineage>
        <taxon>Bacteria</taxon>
        <taxon>Pseudomonadati</taxon>
        <taxon>Bacteroidota</taxon>
        <taxon>Flavobacteriia</taxon>
        <taxon>Flavobacteriales</taxon>
        <taxon>Flavobacteriaceae</taxon>
        <taxon>Tenacibaculum</taxon>
    </lineage>
</organism>
<feature type="domain" description="OmpA-like" evidence="2">
    <location>
        <begin position="184"/>
        <end position="300"/>
    </location>
</feature>
<evidence type="ECO:0000313" key="3">
    <source>
        <dbReference type="EMBL" id="CAL2079745.1"/>
    </source>
</evidence>
<name>A0ABM9NUN4_9FLAO</name>
<dbReference type="InterPro" id="IPR036737">
    <property type="entry name" value="OmpA-like_sf"/>
</dbReference>
<sequence>MYLLGILLTISIGTYFSWKLCCSHDLDEEKQTQDEVNIEPKAYKNPTLYPFSIKDDSGNFSLNATDNFNFESSKYNFLSPVSSSLDMEIGKLKDYLTSTNNKSLSITGFYTPDEQNTSVYPNLGVARAISVKNYLNSKGVPSKIMNTYGKEEIDMIADSLKVYYGPLAFSISELKDDSEELSKLGEFIKAHPLVLYFKTGQSNISLNSEERQELADIAKYLDKVEGSSCIITGHTDNTGDATVNLGLGQKRADFTKQYLVNNGIPSDKITAISKGQTEPIADNTTEEGKAKNRRTVITIK</sequence>
<accession>A0ABM9NUN4</accession>
<gene>
    <name evidence="3" type="ORF">T190607A01A_10915</name>
</gene>
<dbReference type="Gene3D" id="3.30.1330.60">
    <property type="entry name" value="OmpA-like domain"/>
    <property type="match status" value="2"/>
</dbReference>
<dbReference type="SUPFAM" id="SSF103088">
    <property type="entry name" value="OmpA-like"/>
    <property type="match status" value="2"/>
</dbReference>
<dbReference type="PROSITE" id="PS51123">
    <property type="entry name" value="OMPA_2"/>
    <property type="match status" value="1"/>
</dbReference>
<dbReference type="InterPro" id="IPR050330">
    <property type="entry name" value="Bact_OuterMem_StrucFunc"/>
</dbReference>
<evidence type="ECO:0000259" key="2">
    <source>
        <dbReference type="PROSITE" id="PS51123"/>
    </source>
</evidence>
<dbReference type="Pfam" id="PF00691">
    <property type="entry name" value="OmpA"/>
    <property type="match status" value="2"/>
</dbReference>
<dbReference type="PANTHER" id="PTHR30329">
    <property type="entry name" value="STATOR ELEMENT OF FLAGELLAR MOTOR COMPLEX"/>
    <property type="match status" value="1"/>
</dbReference>
<protein>
    <submittedName>
        <fullName evidence="3">OmpA-OmpF porin, OOP family</fullName>
    </submittedName>
</protein>